<reference evidence="5 6" key="1">
    <citation type="submission" date="2024-04" db="EMBL/GenBank/DDBJ databases">
        <title>Tritrichomonas musculus Genome.</title>
        <authorList>
            <person name="Alves-Ferreira E."/>
            <person name="Grigg M."/>
            <person name="Lorenzi H."/>
            <person name="Galac M."/>
        </authorList>
    </citation>
    <scope>NUCLEOTIDE SEQUENCE [LARGE SCALE GENOMIC DNA]</scope>
    <source>
        <strain evidence="5 6">EAF2021</strain>
    </source>
</reference>
<proteinExistence type="predicted"/>
<dbReference type="PROSITE" id="PS50014">
    <property type="entry name" value="BROMODOMAIN_2"/>
    <property type="match status" value="1"/>
</dbReference>
<feature type="compositionally biased region" description="Basic and acidic residues" evidence="3">
    <location>
        <begin position="202"/>
        <end position="215"/>
    </location>
</feature>
<feature type="compositionally biased region" description="Basic and acidic residues" evidence="3">
    <location>
        <begin position="169"/>
        <end position="183"/>
    </location>
</feature>
<evidence type="ECO:0000256" key="2">
    <source>
        <dbReference type="PROSITE-ProRule" id="PRU00035"/>
    </source>
</evidence>
<dbReference type="Proteomes" id="UP001470230">
    <property type="component" value="Unassembled WGS sequence"/>
</dbReference>
<dbReference type="Pfam" id="PF00439">
    <property type="entry name" value="Bromodomain"/>
    <property type="match status" value="1"/>
</dbReference>
<evidence type="ECO:0000313" key="6">
    <source>
        <dbReference type="Proteomes" id="UP001470230"/>
    </source>
</evidence>
<dbReference type="PANTHER" id="PTHR22880:SF225">
    <property type="entry name" value="BROMODOMAIN-CONTAINING PROTEIN BET-1-RELATED"/>
    <property type="match status" value="1"/>
</dbReference>
<sequence>MNEFEKKKCLELTNKMHKMDLCRPFKDKVDPIRDGAPDYFQIVKRPMDLTTIRRKLNSNDYKSIDTWAADVNQVWTNAKLYNNEGTLIYVMAQEMEIWFGRKFESMPRNKDEEWMEMLRKSTKKLFDLSRHPPSSIVAARPLISLAAALQAEISSSASVALSAAPNTDQKPEIDQKSQPETAKDLNSSTITLQQPAASILKNKNEKIDKNDDKNSSEGVSNQESPQGSESPASRPPSTPPQLSSSPPLSPQPKPNNSKSQQSADPEKQEENVQDSKTQETSENEEEVGDL</sequence>
<feature type="region of interest" description="Disordered" evidence="3">
    <location>
        <begin position="162"/>
        <end position="290"/>
    </location>
</feature>
<feature type="compositionally biased region" description="Polar residues" evidence="3">
    <location>
        <begin position="216"/>
        <end position="231"/>
    </location>
</feature>
<dbReference type="InterPro" id="IPR050935">
    <property type="entry name" value="Bromo_chromatin_reader"/>
</dbReference>
<feature type="compositionally biased region" description="Acidic residues" evidence="3">
    <location>
        <begin position="281"/>
        <end position="290"/>
    </location>
</feature>
<keyword evidence="1 2" id="KW-0103">Bromodomain</keyword>
<accession>A0ABR2K9Z1</accession>
<dbReference type="EMBL" id="JAPFFF010000006">
    <property type="protein sequence ID" value="KAK8887586.1"/>
    <property type="molecule type" value="Genomic_DNA"/>
</dbReference>
<protein>
    <recommendedName>
        <fullName evidence="4">Bromo domain-containing protein</fullName>
    </recommendedName>
</protein>
<feature type="domain" description="Bromo" evidence="4">
    <location>
        <begin position="17"/>
        <end position="89"/>
    </location>
</feature>
<feature type="compositionally biased region" description="Polar residues" evidence="3">
    <location>
        <begin position="184"/>
        <end position="196"/>
    </location>
</feature>
<dbReference type="SMART" id="SM00297">
    <property type="entry name" value="BROMO"/>
    <property type="match status" value="1"/>
</dbReference>
<comment type="caution">
    <text evidence="5">The sequence shown here is derived from an EMBL/GenBank/DDBJ whole genome shotgun (WGS) entry which is preliminary data.</text>
</comment>
<dbReference type="PRINTS" id="PR00503">
    <property type="entry name" value="BROMODOMAIN"/>
</dbReference>
<evidence type="ECO:0000256" key="3">
    <source>
        <dbReference type="SAM" id="MobiDB-lite"/>
    </source>
</evidence>
<dbReference type="SUPFAM" id="SSF47370">
    <property type="entry name" value="Bromodomain"/>
    <property type="match status" value="1"/>
</dbReference>
<dbReference type="PANTHER" id="PTHR22880">
    <property type="entry name" value="FALZ-RELATED BROMODOMAIN-CONTAINING PROTEINS"/>
    <property type="match status" value="1"/>
</dbReference>
<dbReference type="CDD" id="cd04369">
    <property type="entry name" value="Bromodomain"/>
    <property type="match status" value="1"/>
</dbReference>
<evidence type="ECO:0000259" key="4">
    <source>
        <dbReference type="PROSITE" id="PS50014"/>
    </source>
</evidence>
<name>A0ABR2K9Z1_9EUKA</name>
<evidence type="ECO:0000313" key="5">
    <source>
        <dbReference type="EMBL" id="KAK8887586.1"/>
    </source>
</evidence>
<dbReference type="Gene3D" id="1.20.920.10">
    <property type="entry name" value="Bromodomain-like"/>
    <property type="match status" value="1"/>
</dbReference>
<dbReference type="InterPro" id="IPR001487">
    <property type="entry name" value="Bromodomain"/>
</dbReference>
<organism evidence="5 6">
    <name type="scientific">Tritrichomonas musculus</name>
    <dbReference type="NCBI Taxonomy" id="1915356"/>
    <lineage>
        <taxon>Eukaryota</taxon>
        <taxon>Metamonada</taxon>
        <taxon>Parabasalia</taxon>
        <taxon>Tritrichomonadida</taxon>
        <taxon>Tritrichomonadidae</taxon>
        <taxon>Tritrichomonas</taxon>
    </lineage>
</organism>
<dbReference type="InterPro" id="IPR036427">
    <property type="entry name" value="Bromodomain-like_sf"/>
</dbReference>
<evidence type="ECO:0000256" key="1">
    <source>
        <dbReference type="ARBA" id="ARBA00023117"/>
    </source>
</evidence>
<keyword evidence="6" id="KW-1185">Reference proteome</keyword>
<gene>
    <name evidence="5" type="ORF">M9Y10_038636</name>
</gene>